<dbReference type="Pfam" id="PF03779">
    <property type="entry name" value="SPW"/>
    <property type="match status" value="1"/>
</dbReference>
<protein>
    <recommendedName>
        <fullName evidence="1">SPW repeat-containing integral membrane domain-containing protein</fullName>
    </recommendedName>
</protein>
<feature type="domain" description="SPW repeat-containing integral membrane" evidence="1">
    <location>
        <begin position="11"/>
        <end position="113"/>
    </location>
</feature>
<dbReference type="InterPro" id="IPR005530">
    <property type="entry name" value="SPW"/>
</dbReference>
<evidence type="ECO:0000313" key="2">
    <source>
        <dbReference type="EMBL" id="CAA9464634.1"/>
    </source>
</evidence>
<sequence length="118" mass="12243">MSQRGVSTKTHGVLDLATSGTLLAAPGLLGLEKGSRAASVLRMAGGGALAYSMLTDYEFGLVRVLPMRAHLAMDAASGAFLASSPWLLGFAKNGPRYWVPHALMGAGEVLAALTSRTR</sequence>
<dbReference type="EMBL" id="CADCVK010000021">
    <property type="protein sequence ID" value="CAA9464634.1"/>
    <property type="molecule type" value="Genomic_DNA"/>
</dbReference>
<name>A0A6J4R8R8_9ACTN</name>
<dbReference type="AlphaFoldDB" id="A0A6J4R8R8"/>
<evidence type="ECO:0000259" key="1">
    <source>
        <dbReference type="Pfam" id="PF03779"/>
    </source>
</evidence>
<proteinExistence type="predicted"/>
<gene>
    <name evidence="2" type="ORF">AVDCRST_MAG12-168</name>
</gene>
<reference evidence="2" key="1">
    <citation type="submission" date="2020-02" db="EMBL/GenBank/DDBJ databases">
        <authorList>
            <person name="Meier V. D."/>
        </authorList>
    </citation>
    <scope>NUCLEOTIDE SEQUENCE</scope>
    <source>
        <strain evidence="2">AVDCRST_MAG12</strain>
    </source>
</reference>
<accession>A0A6J4R8R8</accession>
<organism evidence="2">
    <name type="scientific">uncultured Rubrobacteraceae bacterium</name>
    <dbReference type="NCBI Taxonomy" id="349277"/>
    <lineage>
        <taxon>Bacteria</taxon>
        <taxon>Bacillati</taxon>
        <taxon>Actinomycetota</taxon>
        <taxon>Rubrobacteria</taxon>
        <taxon>Rubrobacterales</taxon>
        <taxon>Rubrobacteraceae</taxon>
        <taxon>environmental samples</taxon>
    </lineage>
</organism>